<accession>M6FS63</accession>
<sequence length="26" mass="3327">MKSQKKHRKDLIRVRQTHRKKSDFFK</sequence>
<evidence type="ECO:0000256" key="1">
    <source>
        <dbReference type="SAM" id="MobiDB-lite"/>
    </source>
</evidence>
<comment type="caution">
    <text evidence="2">The sequence shown here is derived from an EMBL/GenBank/DDBJ whole genome shotgun (WGS) entry which is preliminary data.</text>
</comment>
<gene>
    <name evidence="2" type="ORF">LEP1GSC008_3836</name>
</gene>
<name>M6FS63_9LEPT</name>
<dbReference type="AlphaFoldDB" id="M6FS63"/>
<dbReference type="Proteomes" id="UP000011980">
    <property type="component" value="Unassembled WGS sequence"/>
</dbReference>
<dbReference type="EMBL" id="ANCE01000040">
    <property type="protein sequence ID" value="EMK25621.1"/>
    <property type="molecule type" value="Genomic_DNA"/>
</dbReference>
<feature type="region of interest" description="Disordered" evidence="1">
    <location>
        <begin position="1"/>
        <end position="26"/>
    </location>
</feature>
<protein>
    <submittedName>
        <fullName evidence="2">Methyltransferase domain protein</fullName>
    </submittedName>
</protein>
<keyword evidence="2" id="KW-0808">Transferase</keyword>
<dbReference type="GO" id="GO:0032259">
    <property type="term" value="P:methylation"/>
    <property type="evidence" value="ECO:0007669"/>
    <property type="project" value="UniProtKB-KW"/>
</dbReference>
<dbReference type="GO" id="GO:0008168">
    <property type="term" value="F:methyltransferase activity"/>
    <property type="evidence" value="ECO:0007669"/>
    <property type="project" value="UniProtKB-KW"/>
</dbReference>
<organism evidence="2 3">
    <name type="scientific">Leptospira kirschneri serovar Bulgarica str. Nikolaevo</name>
    <dbReference type="NCBI Taxonomy" id="1240687"/>
    <lineage>
        <taxon>Bacteria</taxon>
        <taxon>Pseudomonadati</taxon>
        <taxon>Spirochaetota</taxon>
        <taxon>Spirochaetia</taxon>
        <taxon>Leptospirales</taxon>
        <taxon>Leptospiraceae</taxon>
        <taxon>Leptospira</taxon>
    </lineage>
</organism>
<keyword evidence="2" id="KW-0489">Methyltransferase</keyword>
<reference evidence="2 3" key="1">
    <citation type="submission" date="2013-01" db="EMBL/GenBank/DDBJ databases">
        <authorList>
            <person name="Harkins D.M."/>
            <person name="Durkin A.S."/>
            <person name="Brinkac L.M."/>
            <person name="Haft D.H."/>
            <person name="Selengut J.D."/>
            <person name="Sanka R."/>
            <person name="DePew J."/>
            <person name="Purushe J."/>
            <person name="Galloway R.L."/>
            <person name="Vinetz J.M."/>
            <person name="Sutton G.G."/>
            <person name="Nierman W.C."/>
            <person name="Fouts D.E."/>
        </authorList>
    </citation>
    <scope>NUCLEOTIDE SEQUENCE [LARGE SCALE GENOMIC DNA]</scope>
    <source>
        <strain evidence="2 3">Nikolaevo</strain>
    </source>
</reference>
<evidence type="ECO:0000313" key="2">
    <source>
        <dbReference type="EMBL" id="EMK25621.1"/>
    </source>
</evidence>
<proteinExistence type="predicted"/>
<evidence type="ECO:0000313" key="3">
    <source>
        <dbReference type="Proteomes" id="UP000011980"/>
    </source>
</evidence>